<feature type="non-terminal residue" evidence="1">
    <location>
        <position position="71"/>
    </location>
</feature>
<name>A0A2J6Q6J1_9HELO</name>
<dbReference type="OrthoDB" id="5244495at2759"/>
<organism evidence="1 2">
    <name type="scientific">Hyaloscypha hepaticicola</name>
    <dbReference type="NCBI Taxonomy" id="2082293"/>
    <lineage>
        <taxon>Eukaryota</taxon>
        <taxon>Fungi</taxon>
        <taxon>Dikarya</taxon>
        <taxon>Ascomycota</taxon>
        <taxon>Pezizomycotina</taxon>
        <taxon>Leotiomycetes</taxon>
        <taxon>Helotiales</taxon>
        <taxon>Hyaloscyphaceae</taxon>
        <taxon>Hyaloscypha</taxon>
    </lineage>
</organism>
<sequence length="71" mass="8286">MGAPCWSVEEREYFVSVILPMSKYAGGTYSKPEGLGWGELAEIMQEELDRKGVSRRRYTSDMLFQHYYQKV</sequence>
<evidence type="ECO:0008006" key="3">
    <source>
        <dbReference type="Google" id="ProtNLM"/>
    </source>
</evidence>
<keyword evidence="2" id="KW-1185">Reference proteome</keyword>
<evidence type="ECO:0000313" key="1">
    <source>
        <dbReference type="EMBL" id="PMD21897.1"/>
    </source>
</evidence>
<proteinExistence type="predicted"/>
<accession>A0A2J6Q6J1</accession>
<protein>
    <recommendedName>
        <fullName evidence="3">Myb/SANT-like domain-containing protein</fullName>
    </recommendedName>
</protein>
<reference evidence="1 2" key="1">
    <citation type="submission" date="2016-05" db="EMBL/GenBank/DDBJ databases">
        <title>A degradative enzymes factory behind the ericoid mycorrhizal symbiosis.</title>
        <authorList>
            <consortium name="DOE Joint Genome Institute"/>
            <person name="Martino E."/>
            <person name="Morin E."/>
            <person name="Grelet G."/>
            <person name="Kuo A."/>
            <person name="Kohler A."/>
            <person name="Daghino S."/>
            <person name="Barry K."/>
            <person name="Choi C."/>
            <person name="Cichocki N."/>
            <person name="Clum A."/>
            <person name="Copeland A."/>
            <person name="Hainaut M."/>
            <person name="Haridas S."/>
            <person name="Labutti K."/>
            <person name="Lindquist E."/>
            <person name="Lipzen A."/>
            <person name="Khouja H.-R."/>
            <person name="Murat C."/>
            <person name="Ohm R."/>
            <person name="Olson A."/>
            <person name="Spatafora J."/>
            <person name="Veneault-Fourrey C."/>
            <person name="Henrissat B."/>
            <person name="Grigoriev I."/>
            <person name="Martin F."/>
            <person name="Perotto S."/>
        </authorList>
    </citation>
    <scope>NUCLEOTIDE SEQUENCE [LARGE SCALE GENOMIC DNA]</scope>
    <source>
        <strain evidence="1 2">UAMH 7357</strain>
    </source>
</reference>
<dbReference type="Proteomes" id="UP000235672">
    <property type="component" value="Unassembled WGS sequence"/>
</dbReference>
<evidence type="ECO:0000313" key="2">
    <source>
        <dbReference type="Proteomes" id="UP000235672"/>
    </source>
</evidence>
<dbReference type="STRING" id="1745343.A0A2J6Q6J1"/>
<dbReference type="EMBL" id="KZ613479">
    <property type="protein sequence ID" value="PMD21897.1"/>
    <property type="molecule type" value="Genomic_DNA"/>
</dbReference>
<dbReference type="AlphaFoldDB" id="A0A2J6Q6J1"/>
<gene>
    <name evidence="1" type="ORF">NA56DRAFT_543493</name>
</gene>